<proteinExistence type="predicted"/>
<dbReference type="InterPro" id="IPR055298">
    <property type="entry name" value="AtLOH3-like"/>
</dbReference>
<dbReference type="PANTHER" id="PTHR11697">
    <property type="entry name" value="GENERAL TRANSCRIPTION FACTOR 2-RELATED ZINC FINGER PROTEIN"/>
    <property type="match status" value="1"/>
</dbReference>
<reference evidence="1 2" key="1">
    <citation type="journal article" date="2022" name="G3 (Bethesda)">
        <title>Whole-genome sequence and methylome profiling of the almond [Prunus dulcis (Mill.) D.A. Webb] cultivar 'Nonpareil'.</title>
        <authorList>
            <person name="D'Amico-Willman K.M."/>
            <person name="Ouma W.Z."/>
            <person name="Meulia T."/>
            <person name="Sideli G.M."/>
            <person name="Gradziel T.M."/>
            <person name="Fresnedo-Ramirez J."/>
        </authorList>
    </citation>
    <scope>NUCLEOTIDE SEQUENCE [LARGE SCALE GENOMIC DNA]</scope>
    <source>
        <strain evidence="1">Clone GOH B32 T37-40</strain>
    </source>
</reference>
<evidence type="ECO:0000313" key="1">
    <source>
        <dbReference type="EMBL" id="KAI5313774.1"/>
    </source>
</evidence>
<evidence type="ECO:0000313" key="2">
    <source>
        <dbReference type="Proteomes" id="UP001054821"/>
    </source>
</evidence>
<gene>
    <name evidence="1" type="ORF">L3X38_042950</name>
</gene>
<dbReference type="AlphaFoldDB" id="A0AAD4UX84"/>
<accession>A0AAD4UX84</accession>
<dbReference type="EMBL" id="JAJFAZ020000008">
    <property type="protein sequence ID" value="KAI5313774.1"/>
    <property type="molecule type" value="Genomic_DNA"/>
</dbReference>
<sequence length="223" mass="24967">MKKQPKIDGFFKRKHIEVTSSVPSSTIEAVAYENRCGSPRIETTDNEVDISTLERDPGLRPQIWNYPVNQCDKIRQAYINVGPYQPILSRGQGYDCASNIRGEWNGLQALVLNDCSYAYYVHCLAHQLQLALIASSREVIHVHHFFTKLTSTINIVGASCKRNDELKNAQADEIEHMIAIDELETGKGMNQIGTLQSAGDTRWGSHLKSITSLVNIFSANAQF</sequence>
<evidence type="ECO:0008006" key="3">
    <source>
        <dbReference type="Google" id="ProtNLM"/>
    </source>
</evidence>
<comment type="caution">
    <text evidence="1">The sequence shown here is derived from an EMBL/GenBank/DDBJ whole genome shotgun (WGS) entry which is preliminary data.</text>
</comment>
<name>A0AAD4UX84_PRUDU</name>
<protein>
    <recommendedName>
        <fullName evidence="3">DUF4371 domain-containing protein</fullName>
    </recommendedName>
</protein>
<dbReference type="PANTHER" id="PTHR11697:SF231">
    <property type="entry name" value="TTF-TYPE DOMAIN-CONTAINING PROTEIN"/>
    <property type="match status" value="1"/>
</dbReference>
<keyword evidence="2" id="KW-1185">Reference proteome</keyword>
<dbReference type="Proteomes" id="UP001054821">
    <property type="component" value="Chromosome 8"/>
</dbReference>
<organism evidence="1 2">
    <name type="scientific">Prunus dulcis</name>
    <name type="common">Almond</name>
    <name type="synonym">Amygdalus dulcis</name>
    <dbReference type="NCBI Taxonomy" id="3755"/>
    <lineage>
        <taxon>Eukaryota</taxon>
        <taxon>Viridiplantae</taxon>
        <taxon>Streptophyta</taxon>
        <taxon>Embryophyta</taxon>
        <taxon>Tracheophyta</taxon>
        <taxon>Spermatophyta</taxon>
        <taxon>Magnoliopsida</taxon>
        <taxon>eudicotyledons</taxon>
        <taxon>Gunneridae</taxon>
        <taxon>Pentapetalae</taxon>
        <taxon>rosids</taxon>
        <taxon>fabids</taxon>
        <taxon>Rosales</taxon>
        <taxon>Rosaceae</taxon>
        <taxon>Amygdaloideae</taxon>
        <taxon>Amygdaleae</taxon>
        <taxon>Prunus</taxon>
    </lineage>
</organism>